<sequence>MIILGWVYILDYNQLETLISRTFHLKYSNITTLIINIPKQSCFGFPTLHPLAQEDASANSGVVDNPFNTS</sequence>
<dbReference type="AlphaFoldDB" id="A0A922L7L4"/>
<dbReference type="Proteomes" id="UP000790347">
    <property type="component" value="Unassembled WGS sequence"/>
</dbReference>
<gene>
    <name evidence="1" type="ORF">DERF_005880</name>
</gene>
<dbReference type="EMBL" id="ASGP02000002">
    <property type="protein sequence ID" value="KAH9522293.1"/>
    <property type="molecule type" value="Genomic_DNA"/>
</dbReference>
<evidence type="ECO:0000313" key="2">
    <source>
        <dbReference type="Proteomes" id="UP000790347"/>
    </source>
</evidence>
<organism evidence="1 2">
    <name type="scientific">Dermatophagoides farinae</name>
    <name type="common">American house dust mite</name>
    <dbReference type="NCBI Taxonomy" id="6954"/>
    <lineage>
        <taxon>Eukaryota</taxon>
        <taxon>Metazoa</taxon>
        <taxon>Ecdysozoa</taxon>
        <taxon>Arthropoda</taxon>
        <taxon>Chelicerata</taxon>
        <taxon>Arachnida</taxon>
        <taxon>Acari</taxon>
        <taxon>Acariformes</taxon>
        <taxon>Sarcoptiformes</taxon>
        <taxon>Astigmata</taxon>
        <taxon>Psoroptidia</taxon>
        <taxon>Analgoidea</taxon>
        <taxon>Pyroglyphidae</taxon>
        <taxon>Dermatophagoidinae</taxon>
        <taxon>Dermatophagoides</taxon>
    </lineage>
</organism>
<name>A0A922L7L4_DERFA</name>
<protein>
    <submittedName>
        <fullName evidence="1">Uncharacterized protein</fullName>
    </submittedName>
</protein>
<keyword evidence="2" id="KW-1185">Reference proteome</keyword>
<evidence type="ECO:0000313" key="1">
    <source>
        <dbReference type="EMBL" id="KAH9522293.1"/>
    </source>
</evidence>
<accession>A0A922L7L4</accession>
<reference evidence="1" key="1">
    <citation type="submission" date="2013-05" db="EMBL/GenBank/DDBJ databases">
        <authorList>
            <person name="Yim A.K.Y."/>
            <person name="Chan T.F."/>
            <person name="Ji K.M."/>
            <person name="Liu X.Y."/>
            <person name="Zhou J.W."/>
            <person name="Li R.Q."/>
            <person name="Yang K.Y."/>
            <person name="Li J."/>
            <person name="Li M."/>
            <person name="Law P.T.W."/>
            <person name="Wu Y.L."/>
            <person name="Cai Z.L."/>
            <person name="Qin H."/>
            <person name="Bao Y."/>
            <person name="Leung R.K.K."/>
            <person name="Ng P.K.S."/>
            <person name="Zou J."/>
            <person name="Zhong X.J."/>
            <person name="Ran P.X."/>
            <person name="Zhong N.S."/>
            <person name="Liu Z.G."/>
            <person name="Tsui S.K.W."/>
        </authorList>
    </citation>
    <scope>NUCLEOTIDE SEQUENCE</scope>
    <source>
        <strain evidence="1">Derf</strain>
        <tissue evidence="1">Whole organism</tissue>
    </source>
</reference>
<proteinExistence type="predicted"/>
<reference evidence="1" key="2">
    <citation type="journal article" date="2022" name="Res Sq">
        <title>Comparative Genomics Reveals Insights into the Divergent Evolution of Astigmatic Mites and Household Pest Adaptations.</title>
        <authorList>
            <person name="Xiong Q."/>
            <person name="Wan A.T.-Y."/>
            <person name="Liu X.-Y."/>
            <person name="Fung C.S.-H."/>
            <person name="Xiao X."/>
            <person name="Malainual N."/>
            <person name="Hou J."/>
            <person name="Wang L."/>
            <person name="Wang M."/>
            <person name="Yang K."/>
            <person name="Cui Y."/>
            <person name="Leung E."/>
            <person name="Nong W."/>
            <person name="Shin S.-K."/>
            <person name="Au S."/>
            <person name="Jeong K.Y."/>
            <person name="Chew F.T."/>
            <person name="Hui J."/>
            <person name="Leung T.F."/>
            <person name="Tungtrongchitr A."/>
            <person name="Zhong N."/>
            <person name="Liu Z."/>
            <person name="Tsui S."/>
        </authorList>
    </citation>
    <scope>NUCLEOTIDE SEQUENCE</scope>
    <source>
        <strain evidence="1">Derf</strain>
        <tissue evidence="1">Whole organism</tissue>
    </source>
</reference>
<comment type="caution">
    <text evidence="1">The sequence shown here is derived from an EMBL/GenBank/DDBJ whole genome shotgun (WGS) entry which is preliminary data.</text>
</comment>